<feature type="transmembrane region" description="Helical" evidence="6">
    <location>
        <begin position="30"/>
        <end position="52"/>
    </location>
</feature>
<feature type="transmembrane region" description="Helical" evidence="6">
    <location>
        <begin position="93"/>
        <end position="114"/>
    </location>
</feature>
<dbReference type="GO" id="GO:0005886">
    <property type="term" value="C:plasma membrane"/>
    <property type="evidence" value="ECO:0007669"/>
    <property type="project" value="UniProtKB-SubCell"/>
</dbReference>
<keyword evidence="5 6" id="KW-0472">Membrane</keyword>
<evidence type="ECO:0000256" key="5">
    <source>
        <dbReference type="ARBA" id="ARBA00023136"/>
    </source>
</evidence>
<evidence type="ECO:0000256" key="6">
    <source>
        <dbReference type="SAM" id="Phobius"/>
    </source>
</evidence>
<keyword evidence="4 6" id="KW-1133">Transmembrane helix</keyword>
<dbReference type="InterPro" id="IPR005598">
    <property type="entry name" value="ATP_synth_I"/>
</dbReference>
<dbReference type="Proteomes" id="UP000189369">
    <property type="component" value="Chromosome"/>
</dbReference>
<sequence>MPTVESQTDTEAIVLTPEQRARLAKRSSLGIVKILTAQAFLALVVVVISWWLGGNEAAASALVGAGAYFLPNSLFAVRLLIGLMGGANATAMSFFWGEALKLGSAIAILGVAAWQFSDWLVWPALLFGLIGVLKGYVVLLALGKLP</sequence>
<keyword evidence="3 6" id="KW-0812">Transmembrane</keyword>
<dbReference type="EMBL" id="CP019697">
    <property type="protein sequence ID" value="AQS52380.1"/>
    <property type="molecule type" value="Genomic_DNA"/>
</dbReference>
<evidence type="ECO:0000313" key="8">
    <source>
        <dbReference type="Proteomes" id="UP000189369"/>
    </source>
</evidence>
<reference evidence="7 8" key="1">
    <citation type="submission" date="2017-01" db="EMBL/GenBank/DDBJ databases">
        <title>Complete Genome Sequence of Paenalcaligenes hominis, Isolated from a paraplegic Patient with neurogenic bladder.</title>
        <authorList>
            <person name="Mukhopadhyay R."/>
            <person name="Joaquin J."/>
            <person name="Hogue R."/>
            <person name="Kilaru A."/>
            <person name="Jospin G."/>
            <person name="Mars K."/>
            <person name="Eisen J.A."/>
            <person name="Chaturvedi V."/>
        </authorList>
    </citation>
    <scope>NUCLEOTIDE SEQUENCE [LARGE SCALE GENOMIC DNA]</scope>
    <source>
        <strain evidence="7 8">15S00501</strain>
    </source>
</reference>
<feature type="transmembrane region" description="Helical" evidence="6">
    <location>
        <begin position="58"/>
        <end position="81"/>
    </location>
</feature>
<proteinExistence type="predicted"/>
<dbReference type="STRING" id="643674.PAEH1_10250"/>
<name>A0A1U9K2V0_9BURK</name>
<dbReference type="Pfam" id="PF03899">
    <property type="entry name" value="ATP-synt_I"/>
    <property type="match status" value="1"/>
</dbReference>
<evidence type="ECO:0000256" key="2">
    <source>
        <dbReference type="ARBA" id="ARBA00022475"/>
    </source>
</evidence>
<feature type="transmembrane region" description="Helical" evidence="6">
    <location>
        <begin position="120"/>
        <end position="142"/>
    </location>
</feature>
<organism evidence="7 8">
    <name type="scientific">Paenalcaligenes hominis</name>
    <dbReference type="NCBI Taxonomy" id="643674"/>
    <lineage>
        <taxon>Bacteria</taxon>
        <taxon>Pseudomonadati</taxon>
        <taxon>Pseudomonadota</taxon>
        <taxon>Betaproteobacteria</taxon>
        <taxon>Burkholderiales</taxon>
        <taxon>Alcaligenaceae</taxon>
        <taxon>Paenalcaligenes</taxon>
    </lineage>
</organism>
<dbReference type="KEGG" id="phn:PAEH1_10250"/>
<comment type="subcellular location">
    <subcellularLocation>
        <location evidence="1">Cell membrane</location>
        <topology evidence="1">Multi-pass membrane protein</topology>
    </subcellularLocation>
</comment>
<evidence type="ECO:0008006" key="9">
    <source>
        <dbReference type="Google" id="ProtNLM"/>
    </source>
</evidence>
<keyword evidence="2" id="KW-1003">Cell membrane</keyword>
<dbReference type="OrthoDB" id="9181271at2"/>
<dbReference type="AlphaFoldDB" id="A0A1U9K2V0"/>
<protein>
    <recommendedName>
        <fullName evidence="9">ATP synthase subunit I</fullName>
    </recommendedName>
</protein>
<gene>
    <name evidence="7" type="ORF">PAEH1_10250</name>
</gene>
<evidence type="ECO:0000313" key="7">
    <source>
        <dbReference type="EMBL" id="AQS52380.1"/>
    </source>
</evidence>
<evidence type="ECO:0000256" key="1">
    <source>
        <dbReference type="ARBA" id="ARBA00004651"/>
    </source>
</evidence>
<accession>A0A1U9K2V0</accession>
<evidence type="ECO:0000256" key="3">
    <source>
        <dbReference type="ARBA" id="ARBA00022692"/>
    </source>
</evidence>
<evidence type="ECO:0000256" key="4">
    <source>
        <dbReference type="ARBA" id="ARBA00022989"/>
    </source>
</evidence>